<dbReference type="EMBL" id="VYDA01000724">
    <property type="protein sequence ID" value="MYH64004.1"/>
    <property type="molecule type" value="Genomic_DNA"/>
</dbReference>
<comment type="caution">
    <text evidence="1">The sequence shown here is derived from an EMBL/GenBank/DDBJ whole genome shotgun (WGS) entry which is preliminary data.</text>
</comment>
<proteinExistence type="predicted"/>
<sequence>MDIKTALYSLGVRDDTLSAGEKRSLDEDGYLPLPGVLKPAQVQALRNRLQELEDEEGEDAGKEVHQEDGTDRLANLANKDPLFDQVWANPKVLAAMAHVLEGDLKLSSLNARAALPGHGLQALHCDGSHNSADFAPVMKDGRRRYNVCNSIWLLSDFTPENGATRLVPGSHLFGVDPGNGMEDPKAPHPDEILVQGKAGTVFVFNAFTWHGGTVNRSDSPRRALHCYYCRRDLKSQTDQRGLFRPETAARISEAQRVVLGV</sequence>
<dbReference type="InterPro" id="IPR008775">
    <property type="entry name" value="Phytyl_CoA_dOase-like"/>
</dbReference>
<dbReference type="Gene3D" id="2.60.120.620">
    <property type="entry name" value="q2cbj1_9rhob like domain"/>
    <property type="match status" value="1"/>
</dbReference>
<dbReference type="PANTHER" id="PTHR20883:SF48">
    <property type="entry name" value="ECTOINE DIOXYGENASE"/>
    <property type="match status" value="1"/>
</dbReference>
<name>A0A6B1GD48_9CHLR</name>
<evidence type="ECO:0000313" key="1">
    <source>
        <dbReference type="EMBL" id="MYH64004.1"/>
    </source>
</evidence>
<dbReference type="AlphaFoldDB" id="A0A6B1GD48"/>
<keyword evidence="1" id="KW-0223">Dioxygenase</keyword>
<keyword evidence="1" id="KW-0560">Oxidoreductase</keyword>
<organism evidence="1">
    <name type="scientific">Caldilineaceae bacterium SB0675_bin_29</name>
    <dbReference type="NCBI Taxonomy" id="2605266"/>
    <lineage>
        <taxon>Bacteria</taxon>
        <taxon>Bacillati</taxon>
        <taxon>Chloroflexota</taxon>
        <taxon>Caldilineae</taxon>
        <taxon>Caldilineales</taxon>
        <taxon>Caldilineaceae</taxon>
    </lineage>
</organism>
<dbReference type="GO" id="GO:0016706">
    <property type="term" value="F:2-oxoglutarate-dependent dioxygenase activity"/>
    <property type="evidence" value="ECO:0007669"/>
    <property type="project" value="UniProtKB-ARBA"/>
</dbReference>
<protein>
    <submittedName>
        <fullName evidence="1">Phytanoyl-CoA dioxygenase family protein</fullName>
    </submittedName>
</protein>
<accession>A0A6B1GD48</accession>
<dbReference type="GO" id="GO:0005506">
    <property type="term" value="F:iron ion binding"/>
    <property type="evidence" value="ECO:0007669"/>
    <property type="project" value="UniProtKB-ARBA"/>
</dbReference>
<dbReference type="Pfam" id="PF05721">
    <property type="entry name" value="PhyH"/>
    <property type="match status" value="1"/>
</dbReference>
<dbReference type="PANTHER" id="PTHR20883">
    <property type="entry name" value="PHYTANOYL-COA DIOXYGENASE DOMAIN CONTAINING 1"/>
    <property type="match status" value="1"/>
</dbReference>
<dbReference type="SUPFAM" id="SSF51197">
    <property type="entry name" value="Clavaminate synthase-like"/>
    <property type="match status" value="1"/>
</dbReference>
<gene>
    <name evidence="1" type="ORF">F4148_20410</name>
</gene>
<reference evidence="1" key="1">
    <citation type="submission" date="2019-09" db="EMBL/GenBank/DDBJ databases">
        <title>Characterisation of the sponge microbiome using genome-centric metagenomics.</title>
        <authorList>
            <person name="Engelberts J.P."/>
            <person name="Robbins S.J."/>
            <person name="De Goeij J.M."/>
            <person name="Aranda M."/>
            <person name="Bell S.C."/>
            <person name="Webster N.S."/>
        </authorList>
    </citation>
    <scope>NUCLEOTIDE SEQUENCE</scope>
    <source>
        <strain evidence="1">SB0675_bin_29</strain>
    </source>
</reference>